<protein>
    <submittedName>
        <fullName evidence="2">AAA domain protein</fullName>
    </submittedName>
</protein>
<reference evidence="2 3" key="1">
    <citation type="journal article" date="2015" name="Genome Announc.">
        <title>Genome sequencing of 18 francisella strains to aid in assay development and testing.</title>
        <authorList>
            <person name="Johnson S.L."/>
            <person name="Daligault H.E."/>
            <person name="Davenport K.W."/>
            <person name="Coyne S.R."/>
            <person name="Frey K.G."/>
            <person name="Koroleva G.I."/>
            <person name="Broomall S.M."/>
            <person name="Bishop-Lilly K.A."/>
            <person name="Bruce D.C."/>
            <person name="Chertkov O."/>
            <person name="Freitas T."/>
            <person name="Jaissle J."/>
            <person name="Ladner J.T."/>
            <person name="Rosenzweig C.N."/>
            <person name="Gibbons H.S."/>
            <person name="Palacios G.F."/>
            <person name="Redden C.L."/>
            <person name="Xu Y."/>
            <person name="Minogue T.D."/>
            <person name="Chain P.S."/>
        </authorList>
    </citation>
    <scope>NUCLEOTIDE SEQUENCE [LARGE SCALE GENOMIC DNA]</scope>
    <source>
        <strain evidence="2 3">GA01-2794</strain>
    </source>
</reference>
<dbReference type="AlphaFoldDB" id="A0A0B6D481"/>
<dbReference type="Gene3D" id="3.40.50.300">
    <property type="entry name" value="P-loop containing nucleotide triphosphate hydrolases"/>
    <property type="match status" value="1"/>
</dbReference>
<dbReference type="GO" id="GO:0005524">
    <property type="term" value="F:ATP binding"/>
    <property type="evidence" value="ECO:0007669"/>
    <property type="project" value="InterPro"/>
</dbReference>
<dbReference type="KEGG" id="fpz:LA55_845"/>
<evidence type="ECO:0000259" key="1">
    <source>
        <dbReference type="Pfam" id="PF13304"/>
    </source>
</evidence>
<accession>A0A0B6D481</accession>
<dbReference type="SUPFAM" id="SSF52540">
    <property type="entry name" value="P-loop containing nucleoside triphosphate hydrolases"/>
    <property type="match status" value="1"/>
</dbReference>
<name>A0A0B6D481_9GAMM</name>
<evidence type="ECO:0000313" key="3">
    <source>
        <dbReference type="Proteomes" id="UP000031830"/>
    </source>
</evidence>
<dbReference type="InterPro" id="IPR003959">
    <property type="entry name" value="ATPase_AAA_core"/>
</dbReference>
<dbReference type="PANTHER" id="PTHR40396:SF1">
    <property type="entry name" value="ATPASE AAA-TYPE CORE DOMAIN-CONTAINING PROTEIN"/>
    <property type="match status" value="1"/>
</dbReference>
<dbReference type="GO" id="GO:0016887">
    <property type="term" value="F:ATP hydrolysis activity"/>
    <property type="evidence" value="ECO:0007669"/>
    <property type="project" value="InterPro"/>
</dbReference>
<dbReference type="OrthoDB" id="9809324at2"/>
<dbReference type="EMBL" id="CP009440">
    <property type="protein sequence ID" value="AJI53696.1"/>
    <property type="molecule type" value="Genomic_DNA"/>
</dbReference>
<evidence type="ECO:0000313" key="2">
    <source>
        <dbReference type="EMBL" id="AJI53696.1"/>
    </source>
</evidence>
<sequence>MLTKFSVKNFKNFKDEIVFDLSKSRDYQFNKECIKEDIVNKSIIYGKNASGKTNLVLAIFDIISNLTDKIAIPHGNVDNPYIFYKNLQNLPSESVEFNYEFMLGSKKIEYSYKKMDKDVFTYEKLSIDNVTVVEHDRYHDNNQIKLNWDSLENSGFDNSLKDDKLSAIKYIYKNSKVKDFRDDISIAFIDFMQFVDQMLMFYSLEKRGFIGYETTSSKNVFKEIIARNKLQDFQQFLASFGLNYDLVETIDDFNTPTIAIKFGEAKVPFHRICSSGTSALALFYFWYMDIEKIKLLVIDEFDAFYHHKLSSDIVRKLIDSNCQVILTTHNTSVMTNDLMRPDCYFRINQNGITSLADATSNEIRKVHNLEKIYRSGWFDE</sequence>
<dbReference type="Proteomes" id="UP000031830">
    <property type="component" value="Chromosome"/>
</dbReference>
<feature type="domain" description="ATPase AAA-type core" evidence="1">
    <location>
        <begin position="43"/>
        <end position="334"/>
    </location>
</feature>
<dbReference type="PANTHER" id="PTHR40396">
    <property type="entry name" value="ATPASE-LIKE PROTEIN"/>
    <property type="match status" value="1"/>
</dbReference>
<dbReference type="InterPro" id="IPR027417">
    <property type="entry name" value="P-loop_NTPase"/>
</dbReference>
<dbReference type="Pfam" id="PF13304">
    <property type="entry name" value="AAA_21"/>
    <property type="match status" value="1"/>
</dbReference>
<gene>
    <name evidence="2" type="ORF">LA55_845</name>
</gene>
<proteinExistence type="predicted"/>
<organism evidence="2 3">
    <name type="scientific">Francisella philomiragia</name>
    <dbReference type="NCBI Taxonomy" id="28110"/>
    <lineage>
        <taxon>Bacteria</taxon>
        <taxon>Pseudomonadati</taxon>
        <taxon>Pseudomonadota</taxon>
        <taxon>Gammaproteobacteria</taxon>
        <taxon>Thiotrichales</taxon>
        <taxon>Francisellaceae</taxon>
        <taxon>Francisella</taxon>
    </lineage>
</organism>
<dbReference type="RefSeq" id="WP_044526030.1">
    <property type="nucleotide sequence ID" value="NZ_CP009440.1"/>
</dbReference>